<feature type="binding site" description="via carbamate group" evidence="15">
    <location>
        <position position="136"/>
    </location>
    <ligand>
        <name>Mg(2+)</name>
        <dbReference type="ChEBI" id="CHEBI:18420"/>
    </ligand>
</feature>
<comment type="function">
    <text evidence="15">Functions in the biosynthesis of branched-chain amino acids. Catalyzes the dehydration of (2R,3R)-2,3-dihydroxy-3-methylpentanoate (2,3-dihydroxy-3-methylvalerate) into 2-oxo-3-methylpentanoate (2-oxo-3-methylvalerate) and of (2R)-2,3-dihydroxy-3-methylbutanoate (2,3-dihydroxyisovalerate) into 2-oxo-3-methylbutanoate (2-oxoisovalerate), the penultimate precursor to L-isoleucine and L-valine, respectively.</text>
</comment>
<evidence type="ECO:0000313" key="20">
    <source>
        <dbReference type="Proteomes" id="UP001595947"/>
    </source>
</evidence>
<evidence type="ECO:0000256" key="11">
    <source>
        <dbReference type="ARBA" id="ARBA00029304"/>
    </source>
</evidence>
<comment type="caution">
    <text evidence="15">Lacks conserved residue(s) required for the propagation of feature annotation.</text>
</comment>
<evidence type="ECO:0000256" key="3">
    <source>
        <dbReference type="ARBA" id="ARBA00022605"/>
    </source>
</evidence>
<comment type="cofactor">
    <cofactor evidence="15">
        <name>[2Fe-2S] cluster</name>
        <dbReference type="ChEBI" id="CHEBI:190135"/>
    </cofactor>
    <text evidence="15">Binds 1 [2Fe-2S] cluster per subunit. This cluster acts as a Lewis acid cofactor.</text>
</comment>
<dbReference type="InterPro" id="IPR004404">
    <property type="entry name" value="DihydroxyA_deHydtase"/>
</dbReference>
<evidence type="ECO:0000256" key="1">
    <source>
        <dbReference type="ARBA" id="ARBA00001946"/>
    </source>
</evidence>
<keyword evidence="3 15" id="KW-0028">Amino-acid biosynthesis</keyword>
<feature type="binding site" evidence="15">
    <location>
        <position position="135"/>
    </location>
    <ligand>
        <name>Mg(2+)</name>
        <dbReference type="ChEBI" id="CHEBI:18420"/>
    </ligand>
</feature>
<evidence type="ECO:0000256" key="2">
    <source>
        <dbReference type="ARBA" id="ARBA00006486"/>
    </source>
</evidence>
<feature type="binding site" evidence="15">
    <location>
        <position position="93"/>
    </location>
    <ligand>
        <name>Mg(2+)</name>
        <dbReference type="ChEBI" id="CHEBI:18420"/>
    </ligand>
</feature>
<evidence type="ECO:0000256" key="4">
    <source>
        <dbReference type="ARBA" id="ARBA00022714"/>
    </source>
</evidence>
<evidence type="ECO:0000256" key="14">
    <source>
        <dbReference type="ARBA" id="ARBA00029490"/>
    </source>
</evidence>
<evidence type="ECO:0000256" key="13">
    <source>
        <dbReference type="ARBA" id="ARBA00029437"/>
    </source>
</evidence>
<keyword evidence="10 15" id="KW-0100">Branched-chain amino acid biosynthesis</keyword>
<keyword evidence="5 15" id="KW-0479">Metal-binding</keyword>
<organism evidence="19 20">
    <name type="scientific">Actinomycetospora atypica</name>
    <dbReference type="NCBI Taxonomy" id="1290095"/>
    <lineage>
        <taxon>Bacteria</taxon>
        <taxon>Bacillati</taxon>
        <taxon>Actinomycetota</taxon>
        <taxon>Actinomycetes</taxon>
        <taxon>Pseudonocardiales</taxon>
        <taxon>Pseudonocardiaceae</taxon>
        <taxon>Actinomycetospora</taxon>
    </lineage>
</organism>
<dbReference type="Pfam" id="PF00920">
    <property type="entry name" value="ILVD_EDD_N"/>
    <property type="match status" value="1"/>
</dbReference>
<keyword evidence="6 15" id="KW-0460">Magnesium</keyword>
<dbReference type="PANTHER" id="PTHR21000:SF5">
    <property type="entry name" value="DIHYDROXY-ACID DEHYDRATASE, MITOCHONDRIAL"/>
    <property type="match status" value="1"/>
</dbReference>
<dbReference type="InterPro" id="IPR042096">
    <property type="entry name" value="Dihydro-acid_dehy_C"/>
</dbReference>
<comment type="catalytic activity">
    <reaction evidence="15">
        <text>(2R,3R)-2,3-dihydroxy-3-methylpentanoate = (S)-3-methyl-2-oxopentanoate + H2O</text>
        <dbReference type="Rhea" id="RHEA:27694"/>
        <dbReference type="ChEBI" id="CHEBI:15377"/>
        <dbReference type="ChEBI" id="CHEBI:35146"/>
        <dbReference type="ChEBI" id="CHEBI:49258"/>
        <dbReference type="EC" id="4.2.1.9"/>
    </reaction>
</comment>
<feature type="binding site" evidence="15">
    <location>
        <position position="457"/>
    </location>
    <ligand>
        <name>Mg(2+)</name>
        <dbReference type="ChEBI" id="CHEBI:18420"/>
    </ligand>
</feature>
<comment type="caution">
    <text evidence="19">The sequence shown here is derived from an EMBL/GenBank/DDBJ whole genome shotgun (WGS) entry which is preliminary data.</text>
</comment>
<reference evidence="20" key="1">
    <citation type="journal article" date="2019" name="Int. J. Syst. Evol. Microbiol.">
        <title>The Global Catalogue of Microorganisms (GCM) 10K type strain sequencing project: providing services to taxonomists for standard genome sequencing and annotation.</title>
        <authorList>
            <consortium name="The Broad Institute Genomics Platform"/>
            <consortium name="The Broad Institute Genome Sequencing Center for Infectious Disease"/>
            <person name="Wu L."/>
            <person name="Ma J."/>
        </authorList>
    </citation>
    <scope>NUCLEOTIDE SEQUENCE [LARGE SCALE GENOMIC DNA]</scope>
    <source>
        <strain evidence="20">CGMCC 4.7093</strain>
    </source>
</reference>
<evidence type="ECO:0000256" key="15">
    <source>
        <dbReference type="HAMAP-Rule" id="MF_00012"/>
    </source>
</evidence>
<dbReference type="InterPro" id="IPR000581">
    <property type="entry name" value="ILV_EDD_N"/>
</dbReference>
<feature type="domain" description="Dihydroxy-acid/6-phosphogluconate dehydratase C-terminal" evidence="18">
    <location>
        <begin position="375"/>
        <end position="564"/>
    </location>
</feature>
<evidence type="ECO:0000259" key="17">
    <source>
        <dbReference type="Pfam" id="PF00920"/>
    </source>
</evidence>
<evidence type="ECO:0000256" key="8">
    <source>
        <dbReference type="ARBA" id="ARBA00023014"/>
    </source>
</evidence>
<evidence type="ECO:0000313" key="19">
    <source>
        <dbReference type="EMBL" id="MFC5061740.1"/>
    </source>
</evidence>
<evidence type="ECO:0000259" key="18">
    <source>
        <dbReference type="Pfam" id="PF24877"/>
    </source>
</evidence>
<keyword evidence="8 15" id="KW-0411">Iron-sulfur</keyword>
<feature type="active site" description="Proton acceptor" evidence="15">
    <location>
        <position position="483"/>
    </location>
</feature>
<proteinExistence type="inferred from homology"/>
<dbReference type="NCBIfam" id="TIGR00110">
    <property type="entry name" value="ilvD"/>
    <property type="match status" value="1"/>
</dbReference>
<dbReference type="PROSITE" id="PS00887">
    <property type="entry name" value="ILVD_EDD_2"/>
    <property type="match status" value="1"/>
</dbReference>
<comment type="similarity">
    <text evidence="2 15">Belongs to the IlvD/Edd family.</text>
</comment>
<evidence type="ECO:0000256" key="7">
    <source>
        <dbReference type="ARBA" id="ARBA00023004"/>
    </source>
</evidence>
<dbReference type="SUPFAM" id="SSF52016">
    <property type="entry name" value="LeuD/IlvD-like"/>
    <property type="match status" value="1"/>
</dbReference>
<dbReference type="PROSITE" id="PS00886">
    <property type="entry name" value="ILVD_EDD_1"/>
    <property type="match status" value="1"/>
</dbReference>
<feature type="compositionally biased region" description="Basic and acidic residues" evidence="16">
    <location>
        <begin position="12"/>
        <end position="21"/>
    </location>
</feature>
<dbReference type="InterPro" id="IPR020558">
    <property type="entry name" value="DiOHA_6PGluconate_deHydtase_CS"/>
</dbReference>
<feature type="domain" description="Dihydroxy-acid/6-phosphogluconate dehydratase N-terminal" evidence="17">
    <location>
        <begin position="46"/>
        <end position="363"/>
    </location>
</feature>
<dbReference type="RefSeq" id="WP_378035095.1">
    <property type="nucleotide sequence ID" value="NZ_JBHSIV010000005.1"/>
</dbReference>
<dbReference type="PANTHER" id="PTHR21000">
    <property type="entry name" value="DIHYDROXY-ACID DEHYDRATASE DAD"/>
    <property type="match status" value="1"/>
</dbReference>
<sequence>MTEATTAATTGHDLKPRSRDVTDGLERAAARGMLRAVGMTDDDFPKPQIGVASSWNEITPCNLSLDRLADASKQGVHAAGGFPMEFGTISVSDGISMGHEGMHYSLVSREVIADSVETVVQAERLDGTILLAGCDKSLPGMLMAAARLDLASVFIYAGSIAPGYVDGKEVSIIDAFEAVGACARGLITREKVDEIERAICPGEGACGGMYTANTMASAAEAMGMSLPGSASPPSADRRRDGFARASGEAVVGMLSRGHTTRDIITRESLENAIAVVMAFGGSTNAVLHLLAIAREAEVPLDLDDFNRIGDKVPHLADVKPFGRWMMNTVDRVGGVPVVMKALLDAGLIHGDCLTVTGRTVAENLEELAPAGLDGDVLRPLSSPIHPTGGLTILRGSLAPEGAVVKSAGFDSASFEGTARVFDGEAGAMEAVSNDRLNPGDVLVIRQEGPRGGPGMREMLAVTGAIKGAGLGKDVLLLTDGRFSGGTTGLCVGHVAPEADHGGPIAFVQEGDRIRLDLAARTLDLLVDDDEMARRREGWTAPPPKHRTGVLGKYSRLVGSAAEGAVVGFS</sequence>
<dbReference type="Proteomes" id="UP001595947">
    <property type="component" value="Unassembled WGS sequence"/>
</dbReference>
<name>A0ABV9YG89_9PSEU</name>
<keyword evidence="20" id="KW-1185">Reference proteome</keyword>
<comment type="pathway">
    <text evidence="13 15">Amino-acid biosynthesis; L-isoleucine biosynthesis; L-isoleucine from 2-oxobutanoate: step 3/4.</text>
</comment>
<comment type="pathway">
    <text evidence="12 15">Amino-acid biosynthesis; L-valine biosynthesis; L-valine from pyruvate: step 3/4.</text>
</comment>
<comment type="cofactor">
    <cofactor evidence="1 15">
        <name>Mg(2+)</name>
        <dbReference type="ChEBI" id="CHEBI:18420"/>
    </cofactor>
</comment>
<protein>
    <recommendedName>
        <fullName evidence="14 15">Dihydroxy-acid dehydratase</fullName>
        <shortName evidence="15">DAD</shortName>
        <ecNumber evidence="14 15">4.2.1.9</ecNumber>
    </recommendedName>
</protein>
<keyword evidence="4 15" id="KW-0001">2Fe-2S</keyword>
<dbReference type="SUPFAM" id="SSF143975">
    <property type="entry name" value="IlvD/EDD N-terminal domain-like"/>
    <property type="match status" value="1"/>
</dbReference>
<dbReference type="InterPro" id="IPR056740">
    <property type="entry name" value="ILV_EDD_C"/>
</dbReference>
<dbReference type="EMBL" id="JBHSIV010000005">
    <property type="protein sequence ID" value="MFC5061740.1"/>
    <property type="molecule type" value="Genomic_DNA"/>
</dbReference>
<evidence type="ECO:0000256" key="16">
    <source>
        <dbReference type="SAM" id="MobiDB-lite"/>
    </source>
</evidence>
<comment type="catalytic activity">
    <reaction evidence="11">
        <text>(2R)-2,3-dihydroxy-3-methylbutanoate = 3-methyl-2-oxobutanoate + H2O</text>
        <dbReference type="Rhea" id="RHEA:24809"/>
        <dbReference type="ChEBI" id="CHEBI:11851"/>
        <dbReference type="ChEBI" id="CHEBI:15377"/>
        <dbReference type="ChEBI" id="CHEBI:49072"/>
        <dbReference type="EC" id="4.2.1.9"/>
    </reaction>
    <physiologicalReaction direction="left-to-right" evidence="11">
        <dbReference type="Rhea" id="RHEA:24810"/>
    </physiologicalReaction>
</comment>
<keyword evidence="9 15" id="KW-0456">Lyase</keyword>
<evidence type="ECO:0000256" key="5">
    <source>
        <dbReference type="ARBA" id="ARBA00022723"/>
    </source>
</evidence>
<dbReference type="EC" id="4.2.1.9" evidence="14 15"/>
<keyword evidence="7 15" id="KW-0408">Iron</keyword>
<evidence type="ECO:0000256" key="9">
    <source>
        <dbReference type="ARBA" id="ARBA00023239"/>
    </source>
</evidence>
<dbReference type="HAMAP" id="MF_00012">
    <property type="entry name" value="IlvD"/>
    <property type="match status" value="1"/>
</dbReference>
<evidence type="ECO:0000256" key="12">
    <source>
        <dbReference type="ARBA" id="ARBA00029436"/>
    </source>
</evidence>
<evidence type="ECO:0000256" key="10">
    <source>
        <dbReference type="ARBA" id="ARBA00023304"/>
    </source>
</evidence>
<feature type="region of interest" description="Disordered" evidence="16">
    <location>
        <begin position="1"/>
        <end position="21"/>
    </location>
</feature>
<dbReference type="InterPro" id="IPR050165">
    <property type="entry name" value="DHAD_IlvD/Edd"/>
</dbReference>
<feature type="modified residue" description="N6-carboxylysine" evidence="15">
    <location>
        <position position="136"/>
    </location>
</feature>
<accession>A0ABV9YG89</accession>
<dbReference type="GO" id="GO:0004160">
    <property type="term" value="F:dihydroxy-acid dehydratase activity"/>
    <property type="evidence" value="ECO:0007669"/>
    <property type="project" value="UniProtKB-EC"/>
</dbReference>
<dbReference type="Gene3D" id="3.50.30.80">
    <property type="entry name" value="IlvD/EDD C-terminal domain-like"/>
    <property type="match status" value="1"/>
</dbReference>
<comment type="subunit">
    <text evidence="15">Homodimer.</text>
</comment>
<dbReference type="NCBIfam" id="NF002068">
    <property type="entry name" value="PRK00911.1"/>
    <property type="match status" value="1"/>
</dbReference>
<dbReference type="Pfam" id="PF24877">
    <property type="entry name" value="ILV_EDD_C"/>
    <property type="match status" value="1"/>
</dbReference>
<gene>
    <name evidence="15 19" type="primary">ilvD</name>
    <name evidence="19" type="ORF">ACFPBZ_05960</name>
</gene>
<feature type="binding site" evidence="15">
    <location>
        <position position="61"/>
    </location>
    <ligand>
        <name>[2Fe-2S] cluster</name>
        <dbReference type="ChEBI" id="CHEBI:190135"/>
    </ligand>
</feature>
<dbReference type="InterPro" id="IPR037237">
    <property type="entry name" value="IlvD/EDD_N"/>
</dbReference>
<evidence type="ECO:0000256" key="6">
    <source>
        <dbReference type="ARBA" id="ARBA00022842"/>
    </source>
</evidence>